<protein>
    <recommendedName>
        <fullName evidence="3">HEAT repeat domain-containing protein</fullName>
    </recommendedName>
</protein>
<dbReference type="RefSeq" id="WP_387412029.1">
    <property type="nucleotide sequence ID" value="NZ_JBIASD010000009.1"/>
</dbReference>
<reference evidence="1 2" key="1">
    <citation type="submission" date="2024-10" db="EMBL/GenBank/DDBJ databases">
        <title>The Natural Products Discovery Center: Release of the First 8490 Sequenced Strains for Exploring Actinobacteria Biosynthetic Diversity.</title>
        <authorList>
            <person name="Kalkreuter E."/>
            <person name="Kautsar S.A."/>
            <person name="Yang D."/>
            <person name="Bader C.D."/>
            <person name="Teijaro C.N."/>
            <person name="Fluegel L."/>
            <person name="Davis C.M."/>
            <person name="Simpson J.R."/>
            <person name="Lauterbach L."/>
            <person name="Steele A.D."/>
            <person name="Gui C."/>
            <person name="Meng S."/>
            <person name="Li G."/>
            <person name="Viehrig K."/>
            <person name="Ye F."/>
            <person name="Su P."/>
            <person name="Kiefer A.F."/>
            <person name="Nichols A."/>
            <person name="Cepeda A.J."/>
            <person name="Yan W."/>
            <person name="Fan B."/>
            <person name="Jiang Y."/>
            <person name="Adhikari A."/>
            <person name="Zheng C.-J."/>
            <person name="Schuster L."/>
            <person name="Cowan T.M."/>
            <person name="Smanski M.J."/>
            <person name="Chevrette M.G."/>
            <person name="De Carvalho L.P.S."/>
            <person name="Shen B."/>
        </authorList>
    </citation>
    <scope>NUCLEOTIDE SEQUENCE [LARGE SCALE GENOMIC DNA]</scope>
    <source>
        <strain evidence="1 2">NPDC002173</strain>
    </source>
</reference>
<sequence>MSPLRVRSVAIARKQAACELSVGTQRTPWALRVLAFLASSPEKAADLMLEAHRLRPDMQELAVEALDALLVSGRYEAVLALIEALPYRDHGRIRLAEARAAHATGDDDRLRRLLAEGIRVDDIREGEVSLDRLWLAVHPGEPVPPGYDFRMFEPA</sequence>
<gene>
    <name evidence="1" type="ORF">ACFYXI_16320</name>
</gene>
<evidence type="ECO:0000313" key="2">
    <source>
        <dbReference type="Proteomes" id="UP001602013"/>
    </source>
</evidence>
<comment type="caution">
    <text evidence="1">The sequence shown here is derived from an EMBL/GenBank/DDBJ whole genome shotgun (WGS) entry which is preliminary data.</text>
</comment>
<accession>A0ABW6SQB9</accession>
<proteinExistence type="predicted"/>
<organism evidence="1 2">
    <name type="scientific">Microtetraspora malaysiensis</name>
    <dbReference type="NCBI Taxonomy" id="161358"/>
    <lineage>
        <taxon>Bacteria</taxon>
        <taxon>Bacillati</taxon>
        <taxon>Actinomycetota</taxon>
        <taxon>Actinomycetes</taxon>
        <taxon>Streptosporangiales</taxon>
        <taxon>Streptosporangiaceae</taxon>
        <taxon>Microtetraspora</taxon>
    </lineage>
</organism>
<name>A0ABW6SQB9_9ACTN</name>
<dbReference type="EMBL" id="JBIASD010000009">
    <property type="protein sequence ID" value="MFF3667166.1"/>
    <property type="molecule type" value="Genomic_DNA"/>
</dbReference>
<evidence type="ECO:0000313" key="1">
    <source>
        <dbReference type="EMBL" id="MFF3667166.1"/>
    </source>
</evidence>
<keyword evidence="2" id="KW-1185">Reference proteome</keyword>
<evidence type="ECO:0008006" key="3">
    <source>
        <dbReference type="Google" id="ProtNLM"/>
    </source>
</evidence>
<dbReference type="Proteomes" id="UP001602013">
    <property type="component" value="Unassembled WGS sequence"/>
</dbReference>